<dbReference type="OrthoDB" id="9152852at2"/>
<feature type="transmembrane region" description="Helical" evidence="1">
    <location>
        <begin position="181"/>
        <end position="202"/>
    </location>
</feature>
<accession>A0A1M5MTV7</accession>
<feature type="transmembrane region" description="Helical" evidence="1">
    <location>
        <begin position="35"/>
        <end position="54"/>
    </location>
</feature>
<keyword evidence="1" id="KW-0472">Membrane</keyword>
<feature type="transmembrane region" description="Helical" evidence="1">
    <location>
        <begin position="150"/>
        <end position="175"/>
    </location>
</feature>
<protein>
    <submittedName>
        <fullName evidence="2">Uncharacterized protein</fullName>
    </submittedName>
</protein>
<proteinExistence type="predicted"/>
<evidence type="ECO:0000313" key="2">
    <source>
        <dbReference type="EMBL" id="SHG80800.1"/>
    </source>
</evidence>
<sequence length="255" mass="29176">MSEENQLEERLNTLFQQARDYVIHEDDLVDRRLKWVITITGFLFAAYGATWIAWPDEVKLNGPLQGAEYIALSLCIVRMTLAIFGYASARIGAISIQAAHHAIRAVTRKYNNFIMMNRTQILEQRLQVWQLIGDRLTHLPGFYSSAFTPFGIAVLWAITFQIDCILIYMILVGSFDETPLWLTMFLGVSIVAMIAAIVAPIVEATMAIKKLEYSGRASWLIHKAKLDNKHISKRRPLWISEQSFRKSLRRNTKGE</sequence>
<dbReference type="STRING" id="1508389.SAMN05444003_1022"/>
<dbReference type="EMBL" id="FQXB01000001">
    <property type="protein sequence ID" value="SHG80800.1"/>
    <property type="molecule type" value="Genomic_DNA"/>
</dbReference>
<name>A0A1M5MTV7_9RHOB</name>
<keyword evidence="1" id="KW-0812">Transmembrane</keyword>
<keyword evidence="1" id="KW-1133">Transmembrane helix</keyword>
<organism evidence="2 3">
    <name type="scientific">Cognatiyoonia sediminum</name>
    <dbReference type="NCBI Taxonomy" id="1508389"/>
    <lineage>
        <taxon>Bacteria</taxon>
        <taxon>Pseudomonadati</taxon>
        <taxon>Pseudomonadota</taxon>
        <taxon>Alphaproteobacteria</taxon>
        <taxon>Rhodobacterales</taxon>
        <taxon>Paracoccaceae</taxon>
        <taxon>Cognatiyoonia</taxon>
    </lineage>
</organism>
<dbReference type="AlphaFoldDB" id="A0A1M5MTV7"/>
<feature type="transmembrane region" description="Helical" evidence="1">
    <location>
        <begin position="66"/>
        <end position="87"/>
    </location>
</feature>
<reference evidence="2 3" key="1">
    <citation type="submission" date="2016-11" db="EMBL/GenBank/DDBJ databases">
        <authorList>
            <person name="Jaros S."/>
            <person name="Januszkiewicz K."/>
            <person name="Wedrychowicz H."/>
        </authorList>
    </citation>
    <scope>NUCLEOTIDE SEQUENCE [LARGE SCALE GENOMIC DNA]</scope>
    <source>
        <strain evidence="2 3">DSM 28715</strain>
    </source>
</reference>
<evidence type="ECO:0000256" key="1">
    <source>
        <dbReference type="SAM" id="Phobius"/>
    </source>
</evidence>
<keyword evidence="3" id="KW-1185">Reference proteome</keyword>
<evidence type="ECO:0000313" key="3">
    <source>
        <dbReference type="Proteomes" id="UP000184074"/>
    </source>
</evidence>
<gene>
    <name evidence="2" type="ORF">SAMN05444003_1022</name>
</gene>
<dbReference type="Proteomes" id="UP000184074">
    <property type="component" value="Unassembled WGS sequence"/>
</dbReference>
<dbReference type="RefSeq" id="WP_072899762.1">
    <property type="nucleotide sequence ID" value="NZ_FQXB01000001.1"/>
</dbReference>